<sequence>MKTLLFITTLCLSVLTNAQEKEFRISTSKSYVEWEGSKTFEMGKHSGTVNIKSGAMKLKEFKIVGGEFIIDMNTIENTDGRYNAMLVDHLKNDDFFSVAKFPEAKLSITQVYYKDNVNVEVFADLTIKGITNPIKFKGKLDFRKDGIKLHTEFSIDRTLWGVDYKSKGLFGAVKDGIISDAIKFKVAIIWFQDMC</sequence>
<dbReference type="InterPro" id="IPR036761">
    <property type="entry name" value="TTHA0802/YceI-like_sf"/>
</dbReference>
<dbReference type="SUPFAM" id="SSF101874">
    <property type="entry name" value="YceI-like"/>
    <property type="match status" value="1"/>
</dbReference>
<evidence type="ECO:0000313" key="2">
    <source>
        <dbReference type="EMBL" id="TYA74013.1"/>
    </source>
</evidence>
<dbReference type="Pfam" id="PF04264">
    <property type="entry name" value="YceI"/>
    <property type="match status" value="1"/>
</dbReference>
<reference evidence="2 3" key="1">
    <citation type="submission" date="2019-08" db="EMBL/GenBank/DDBJ databases">
        <title>Seonamhaeicola sediminis sp. nov., isolated from marine sediment.</title>
        <authorList>
            <person name="Cao W.R."/>
        </authorList>
    </citation>
    <scope>NUCLEOTIDE SEQUENCE [LARGE SCALE GENOMIC DNA]</scope>
    <source>
        <strain evidence="2 3">B011</strain>
    </source>
</reference>
<dbReference type="EMBL" id="VSDQ01000679">
    <property type="protein sequence ID" value="TYA74013.1"/>
    <property type="molecule type" value="Genomic_DNA"/>
</dbReference>
<dbReference type="SMART" id="SM00867">
    <property type="entry name" value="YceI"/>
    <property type="match status" value="1"/>
</dbReference>
<organism evidence="2 3">
    <name type="scientific">Seonamhaeicola marinus</name>
    <dbReference type="NCBI Taxonomy" id="1912246"/>
    <lineage>
        <taxon>Bacteria</taxon>
        <taxon>Pseudomonadati</taxon>
        <taxon>Bacteroidota</taxon>
        <taxon>Flavobacteriia</taxon>
        <taxon>Flavobacteriales</taxon>
        <taxon>Flavobacteriaceae</taxon>
    </lineage>
</organism>
<dbReference type="OrthoDB" id="951410at2"/>
<gene>
    <name evidence="2" type="ORF">FUA24_11745</name>
</gene>
<proteinExistence type="predicted"/>
<accession>A0A5D0HRL9</accession>
<comment type="caution">
    <text evidence="2">The sequence shown here is derived from an EMBL/GenBank/DDBJ whole genome shotgun (WGS) entry which is preliminary data.</text>
</comment>
<evidence type="ECO:0000313" key="3">
    <source>
        <dbReference type="Proteomes" id="UP000323930"/>
    </source>
</evidence>
<dbReference type="AlphaFoldDB" id="A0A5D0HRL9"/>
<name>A0A5D0HRL9_9FLAO</name>
<evidence type="ECO:0000259" key="1">
    <source>
        <dbReference type="SMART" id="SM00867"/>
    </source>
</evidence>
<dbReference type="Proteomes" id="UP000323930">
    <property type="component" value="Unassembled WGS sequence"/>
</dbReference>
<feature type="domain" description="Lipid/polyisoprenoid-binding YceI-like" evidence="1">
    <location>
        <begin position="22"/>
        <end position="191"/>
    </location>
</feature>
<protein>
    <submittedName>
        <fullName evidence="2">YceI family protein</fullName>
    </submittedName>
</protein>
<dbReference type="PANTHER" id="PTHR34406:SF1">
    <property type="entry name" value="PROTEIN YCEI"/>
    <property type="match status" value="1"/>
</dbReference>
<dbReference type="PANTHER" id="PTHR34406">
    <property type="entry name" value="PROTEIN YCEI"/>
    <property type="match status" value="1"/>
</dbReference>
<keyword evidence="3" id="KW-1185">Reference proteome</keyword>
<dbReference type="Gene3D" id="2.40.128.110">
    <property type="entry name" value="Lipid/polyisoprenoid-binding, YceI-like"/>
    <property type="match status" value="1"/>
</dbReference>
<dbReference type="RefSeq" id="WP_148542490.1">
    <property type="nucleotide sequence ID" value="NZ_VSDQ01000679.1"/>
</dbReference>
<dbReference type="InterPro" id="IPR007372">
    <property type="entry name" value="Lipid/polyisoprenoid-bd_YceI"/>
</dbReference>